<dbReference type="EMBL" id="CAJVQA010064836">
    <property type="protein sequence ID" value="CAG8830827.1"/>
    <property type="molecule type" value="Genomic_DNA"/>
</dbReference>
<feature type="non-terminal residue" evidence="1">
    <location>
        <position position="82"/>
    </location>
</feature>
<keyword evidence="2" id="KW-1185">Reference proteome</keyword>
<reference evidence="1" key="1">
    <citation type="submission" date="2021-06" db="EMBL/GenBank/DDBJ databases">
        <authorList>
            <person name="Kallberg Y."/>
            <person name="Tangrot J."/>
            <person name="Rosling A."/>
        </authorList>
    </citation>
    <scope>NUCLEOTIDE SEQUENCE</scope>
    <source>
        <strain evidence="1">FL966</strain>
    </source>
</reference>
<evidence type="ECO:0000313" key="2">
    <source>
        <dbReference type="Proteomes" id="UP000789759"/>
    </source>
</evidence>
<gene>
    <name evidence="1" type="ORF">CPELLU_LOCUS20656</name>
</gene>
<accession>A0A9N9PKV5</accession>
<evidence type="ECO:0000313" key="1">
    <source>
        <dbReference type="EMBL" id="CAG8830827.1"/>
    </source>
</evidence>
<protein>
    <submittedName>
        <fullName evidence="1">14404_t:CDS:1</fullName>
    </submittedName>
</protein>
<sequence>MLNNLCENVAIDKLNQCLAKMPRFPELKVFKKGLENIKYSTANEFHNIMKVFLFVIKEIIIKYHKISIEKNIAKQYDSELIN</sequence>
<name>A0A9N9PKV5_9GLOM</name>
<dbReference type="AlphaFoldDB" id="A0A9N9PKV5"/>
<comment type="caution">
    <text evidence="1">The sequence shown here is derived from an EMBL/GenBank/DDBJ whole genome shotgun (WGS) entry which is preliminary data.</text>
</comment>
<proteinExistence type="predicted"/>
<organism evidence="1 2">
    <name type="scientific">Cetraspora pellucida</name>
    <dbReference type="NCBI Taxonomy" id="1433469"/>
    <lineage>
        <taxon>Eukaryota</taxon>
        <taxon>Fungi</taxon>
        <taxon>Fungi incertae sedis</taxon>
        <taxon>Mucoromycota</taxon>
        <taxon>Glomeromycotina</taxon>
        <taxon>Glomeromycetes</taxon>
        <taxon>Diversisporales</taxon>
        <taxon>Gigasporaceae</taxon>
        <taxon>Cetraspora</taxon>
    </lineage>
</organism>
<dbReference type="Proteomes" id="UP000789759">
    <property type="component" value="Unassembled WGS sequence"/>
</dbReference>
<dbReference type="OrthoDB" id="2422819at2759"/>